<evidence type="ECO:0000313" key="2">
    <source>
        <dbReference type="Proteomes" id="UP000003874"/>
    </source>
</evidence>
<comment type="caution">
    <text evidence="1">The sequence shown here is derived from an EMBL/GenBank/DDBJ whole genome shotgun (WGS) entry which is preliminary data.</text>
</comment>
<keyword evidence="2" id="KW-1185">Reference proteome</keyword>
<organism evidence="1 2">
    <name type="scientific">Segatella salivae DSM 15606</name>
    <dbReference type="NCBI Taxonomy" id="888832"/>
    <lineage>
        <taxon>Bacteria</taxon>
        <taxon>Pseudomonadati</taxon>
        <taxon>Bacteroidota</taxon>
        <taxon>Bacteroidia</taxon>
        <taxon>Bacteroidales</taxon>
        <taxon>Prevotellaceae</taxon>
        <taxon>Segatella</taxon>
    </lineage>
</organism>
<reference evidence="1 2" key="1">
    <citation type="submission" date="2010-12" db="EMBL/GenBank/DDBJ databases">
        <authorList>
            <person name="Muzny D."/>
            <person name="Qin X."/>
            <person name="Deng J."/>
            <person name="Jiang H."/>
            <person name="Liu Y."/>
            <person name="Qu J."/>
            <person name="Song X.-Z."/>
            <person name="Zhang L."/>
            <person name="Thornton R."/>
            <person name="Coyle M."/>
            <person name="Francisco L."/>
            <person name="Jackson L."/>
            <person name="Javaid M."/>
            <person name="Korchina V."/>
            <person name="Kovar C."/>
            <person name="Mata R."/>
            <person name="Mathew T."/>
            <person name="Ngo R."/>
            <person name="Nguyen L."/>
            <person name="Nguyen N."/>
            <person name="Okwuonu G."/>
            <person name="Ongeri F."/>
            <person name="Pham C."/>
            <person name="Simmons D."/>
            <person name="Wilczek-Boney K."/>
            <person name="Hale W."/>
            <person name="Jakkamsetti A."/>
            <person name="Pham P."/>
            <person name="Ruth R."/>
            <person name="San Lucas F."/>
            <person name="Warren J."/>
            <person name="Zhang J."/>
            <person name="Zhao Z."/>
            <person name="Zhou C."/>
            <person name="Zhu D."/>
            <person name="Lee S."/>
            <person name="Bess C."/>
            <person name="Blankenburg K."/>
            <person name="Forbes L."/>
            <person name="Fu Q."/>
            <person name="Gubbala S."/>
            <person name="Hirani K."/>
            <person name="Jayaseelan J.C."/>
            <person name="Lara F."/>
            <person name="Munidasa M."/>
            <person name="Palculict T."/>
            <person name="Patil S."/>
            <person name="Pu L.-L."/>
            <person name="Saada N."/>
            <person name="Tang L."/>
            <person name="Weissenberger G."/>
            <person name="Zhu Y."/>
            <person name="Hemphill L."/>
            <person name="Shang Y."/>
            <person name="Youmans B."/>
            <person name="Ayvaz T."/>
            <person name="Ross M."/>
            <person name="Santibanez J."/>
            <person name="Aqrawi P."/>
            <person name="Gross S."/>
            <person name="Joshi V."/>
            <person name="Fowler G."/>
            <person name="Nazareth L."/>
            <person name="Reid J."/>
            <person name="Worley K."/>
            <person name="Petrosino J."/>
            <person name="Highlander S."/>
            <person name="Gibbs R."/>
        </authorList>
    </citation>
    <scope>NUCLEOTIDE SEQUENCE [LARGE SCALE GENOMIC DNA]</scope>
    <source>
        <strain evidence="1 2">DSM 15606</strain>
    </source>
</reference>
<name>E6MMA0_9BACT</name>
<dbReference type="EMBL" id="AEQO01000067">
    <property type="protein sequence ID" value="EFV05242.1"/>
    <property type="molecule type" value="Genomic_DNA"/>
</dbReference>
<accession>E6MMA0</accession>
<dbReference type="Proteomes" id="UP000003874">
    <property type="component" value="Unassembled WGS sequence"/>
</dbReference>
<sequence length="39" mass="4378">MKTIFSVGRRQQQEFQATAPFCKAKKSFSNASVNDINAK</sequence>
<protein>
    <submittedName>
        <fullName evidence="1">Uncharacterized protein</fullName>
    </submittedName>
</protein>
<evidence type="ECO:0000313" key="1">
    <source>
        <dbReference type="EMBL" id="EFV05242.1"/>
    </source>
</evidence>
<proteinExistence type="predicted"/>
<dbReference type="HOGENOM" id="CLU_3314843_0_0_10"/>
<gene>
    <name evidence="1" type="ORF">HMPREF9420_0618</name>
</gene>
<dbReference type="AlphaFoldDB" id="E6MMA0"/>